<keyword evidence="3" id="KW-1185">Reference proteome</keyword>
<proteinExistence type="predicted"/>
<name>A0ABX4WXW2_VIBVL</name>
<comment type="caution">
    <text evidence="2">The sequence shown here is derived from an EMBL/GenBank/DDBJ whole genome shotgun (WGS) entry which is preliminary data.</text>
</comment>
<reference evidence="2" key="1">
    <citation type="submission" date="2017-12" db="EMBL/GenBank/DDBJ databases">
        <title>FDA dAtabase for Regulatory Grade micrObial Sequences (FDA-ARGOS): Supporting development and validation of Infectious Disease Dx tests.</title>
        <authorList>
            <person name="Hoffmann M."/>
            <person name="Allard M."/>
            <person name="Evans P."/>
            <person name="Brown E."/>
            <person name="Tallon L.J."/>
            <person name="Sadzewicz L."/>
            <person name="Sengamalay N."/>
            <person name="Ott S."/>
            <person name="Godinez A."/>
            <person name="Nagaraj S."/>
            <person name="Vavikolanu K."/>
            <person name="Aluvathingal J."/>
            <person name="Nadendla S."/>
            <person name="Hobson J."/>
            <person name="Sichtig H."/>
        </authorList>
    </citation>
    <scope>NUCLEOTIDE SEQUENCE [LARGE SCALE GENOMIC DNA]</scope>
    <source>
        <strain evidence="2">FDAARGOS_118</strain>
    </source>
</reference>
<sequence>MDKFGMLQKLGAGDFQHLNGSLEAHLKGTEKILMSWGGSELLQIAGLFHAAYGTAGFDENMVSLSQRQEIAQIIGSDEEALVYLYCSCDRDYVFPQFGKMLEIQFKDRFTGSTFKLDNAVAKLFCELTVANELELVYSSEEFKLKYGAELFELFQGMDSYLSPEARNAYKSALSTFA</sequence>
<gene>
    <name evidence="2" type="ORF">AL548_016835</name>
</gene>
<organism evidence="2 3">
    <name type="scientific">Vibrio vulnificus</name>
    <dbReference type="NCBI Taxonomy" id="672"/>
    <lineage>
        <taxon>Bacteria</taxon>
        <taxon>Pseudomonadati</taxon>
        <taxon>Pseudomonadota</taxon>
        <taxon>Gammaproteobacteria</taxon>
        <taxon>Vibrionales</taxon>
        <taxon>Vibrionaceae</taxon>
        <taxon>Vibrio</taxon>
    </lineage>
</organism>
<dbReference type="PANTHER" id="PTHR37391">
    <property type="entry name" value="E3 UBIQUITIN-PROTEIN LIGASE"/>
    <property type="match status" value="1"/>
</dbReference>
<evidence type="ECO:0000313" key="3">
    <source>
        <dbReference type="Proteomes" id="UP000054370"/>
    </source>
</evidence>
<dbReference type="PANTHER" id="PTHR37391:SF12">
    <property type="entry name" value="OS02G0828500 PROTEIN"/>
    <property type="match status" value="1"/>
</dbReference>
<dbReference type="RefSeq" id="WP_039470489.1">
    <property type="nucleotide sequence ID" value="NZ_CP019121.1"/>
</dbReference>
<dbReference type="EMBL" id="LOSH02000004">
    <property type="protein sequence ID" value="PNM67767.1"/>
    <property type="molecule type" value="Genomic_DNA"/>
</dbReference>
<feature type="domain" description="DUF6817" evidence="1">
    <location>
        <begin position="6"/>
        <end position="90"/>
    </location>
</feature>
<dbReference type="Pfam" id="PF20680">
    <property type="entry name" value="DUF6817"/>
    <property type="match status" value="1"/>
</dbReference>
<protein>
    <recommendedName>
        <fullName evidence="1">DUF6817 domain-containing protein</fullName>
    </recommendedName>
</protein>
<dbReference type="Proteomes" id="UP000054370">
    <property type="component" value="Unassembled WGS sequence"/>
</dbReference>
<dbReference type="InterPro" id="IPR049202">
    <property type="entry name" value="DUF6817"/>
</dbReference>
<evidence type="ECO:0000259" key="1">
    <source>
        <dbReference type="Pfam" id="PF20680"/>
    </source>
</evidence>
<evidence type="ECO:0000313" key="2">
    <source>
        <dbReference type="EMBL" id="PNM67767.1"/>
    </source>
</evidence>
<accession>A0ABX4WXW2</accession>